<dbReference type="PATRIC" id="fig|104336.4.peg.1650"/>
<reference evidence="1 2" key="1">
    <citation type="submission" date="2015-02" db="EMBL/GenBank/DDBJ databases">
        <title>Draft genome sequences of ten Microbacterium spp. with emphasis on heavy metal contaminated environments.</title>
        <authorList>
            <person name="Corretto E."/>
        </authorList>
    </citation>
    <scope>NUCLEOTIDE SEQUENCE [LARGE SCALE GENOMIC DNA]</scope>
    <source>
        <strain evidence="1 2">DSM 12966</strain>
    </source>
</reference>
<name>A0A0F0KMQ6_9MICO</name>
<gene>
    <name evidence="1" type="ORF">RN50_01607</name>
</gene>
<protein>
    <submittedName>
        <fullName evidence="1">Uncharacterized protein</fullName>
    </submittedName>
</protein>
<dbReference type="EMBL" id="JYIU01000040">
    <property type="protein sequence ID" value="KJL21709.1"/>
    <property type="molecule type" value="Genomic_DNA"/>
</dbReference>
<proteinExistence type="predicted"/>
<comment type="caution">
    <text evidence="1">The sequence shown here is derived from an EMBL/GenBank/DDBJ whole genome shotgun (WGS) entry which is preliminary data.</text>
</comment>
<dbReference type="AlphaFoldDB" id="A0A0F0KMQ6"/>
<sequence>MSERIISIDISHLVREALGQVAETEESEG</sequence>
<keyword evidence="2" id="KW-1185">Reference proteome</keyword>
<dbReference type="Proteomes" id="UP000033572">
    <property type="component" value="Unassembled WGS sequence"/>
</dbReference>
<organism evidence="1 2">
    <name type="scientific">Microbacterium foliorum</name>
    <dbReference type="NCBI Taxonomy" id="104336"/>
    <lineage>
        <taxon>Bacteria</taxon>
        <taxon>Bacillati</taxon>
        <taxon>Actinomycetota</taxon>
        <taxon>Actinomycetes</taxon>
        <taxon>Micrococcales</taxon>
        <taxon>Microbacteriaceae</taxon>
        <taxon>Microbacterium</taxon>
    </lineage>
</organism>
<evidence type="ECO:0000313" key="1">
    <source>
        <dbReference type="EMBL" id="KJL21709.1"/>
    </source>
</evidence>
<evidence type="ECO:0000313" key="2">
    <source>
        <dbReference type="Proteomes" id="UP000033572"/>
    </source>
</evidence>
<accession>A0A0F0KMQ6</accession>